<evidence type="ECO:0000256" key="6">
    <source>
        <dbReference type="PIRSR" id="PIRSR602401-1"/>
    </source>
</evidence>
<evidence type="ECO:0000256" key="7">
    <source>
        <dbReference type="RuleBase" id="RU000461"/>
    </source>
</evidence>
<dbReference type="Proteomes" id="UP000094444">
    <property type="component" value="Unassembled WGS sequence"/>
</dbReference>
<dbReference type="PROSITE" id="PS00086">
    <property type="entry name" value="CYTOCHROME_P450"/>
    <property type="match status" value="1"/>
</dbReference>
<evidence type="ECO:0000256" key="3">
    <source>
        <dbReference type="ARBA" id="ARBA00023002"/>
    </source>
</evidence>
<organism evidence="8 9">
    <name type="scientific">Diaporthe helianthi</name>
    <dbReference type="NCBI Taxonomy" id="158607"/>
    <lineage>
        <taxon>Eukaryota</taxon>
        <taxon>Fungi</taxon>
        <taxon>Dikarya</taxon>
        <taxon>Ascomycota</taxon>
        <taxon>Pezizomycotina</taxon>
        <taxon>Sordariomycetes</taxon>
        <taxon>Sordariomycetidae</taxon>
        <taxon>Diaporthales</taxon>
        <taxon>Diaporthaceae</taxon>
        <taxon>Diaporthe</taxon>
    </lineage>
</organism>
<evidence type="ECO:0000256" key="4">
    <source>
        <dbReference type="ARBA" id="ARBA00023004"/>
    </source>
</evidence>
<protein>
    <submittedName>
        <fullName evidence="8">Cytochrome P450</fullName>
    </submittedName>
</protein>
<name>A0A2P5I4K9_DIAHE</name>
<dbReference type="GO" id="GO:0016705">
    <property type="term" value="F:oxidoreductase activity, acting on paired donors, with incorporation or reduction of molecular oxygen"/>
    <property type="evidence" value="ECO:0007669"/>
    <property type="project" value="InterPro"/>
</dbReference>
<dbReference type="EMBL" id="MAVT02000266">
    <property type="protein sequence ID" value="POS77477.1"/>
    <property type="molecule type" value="Genomic_DNA"/>
</dbReference>
<keyword evidence="2 6" id="KW-0479">Metal-binding</keyword>
<dbReference type="Gene3D" id="1.10.630.10">
    <property type="entry name" value="Cytochrome P450"/>
    <property type="match status" value="1"/>
</dbReference>
<keyword evidence="3 7" id="KW-0560">Oxidoreductase</keyword>
<dbReference type="InterPro" id="IPR002401">
    <property type="entry name" value="Cyt_P450_E_grp-I"/>
</dbReference>
<keyword evidence="4 6" id="KW-0408">Iron</keyword>
<accession>A0A2P5I4K9</accession>
<dbReference type="AlphaFoldDB" id="A0A2P5I4K9"/>
<comment type="similarity">
    <text evidence="1 7">Belongs to the cytochrome P450 family.</text>
</comment>
<evidence type="ECO:0000256" key="5">
    <source>
        <dbReference type="ARBA" id="ARBA00023033"/>
    </source>
</evidence>
<reference evidence="8" key="1">
    <citation type="submission" date="2017-09" db="EMBL/GenBank/DDBJ databases">
        <title>Polyketide synthases of a Diaporthe helianthi virulent isolate.</title>
        <authorList>
            <person name="Baroncelli R."/>
        </authorList>
    </citation>
    <scope>NUCLEOTIDE SEQUENCE [LARGE SCALE GENOMIC DNA]</scope>
    <source>
        <strain evidence="8">7/96</strain>
    </source>
</reference>
<dbReference type="OrthoDB" id="1103324at2759"/>
<dbReference type="PRINTS" id="PR00463">
    <property type="entry name" value="EP450I"/>
</dbReference>
<keyword evidence="9" id="KW-1185">Reference proteome</keyword>
<dbReference type="GO" id="GO:0004497">
    <property type="term" value="F:monooxygenase activity"/>
    <property type="evidence" value="ECO:0007669"/>
    <property type="project" value="UniProtKB-KW"/>
</dbReference>
<dbReference type="Pfam" id="PF00067">
    <property type="entry name" value="p450"/>
    <property type="match status" value="1"/>
</dbReference>
<dbReference type="PRINTS" id="PR00385">
    <property type="entry name" value="P450"/>
</dbReference>
<evidence type="ECO:0000313" key="9">
    <source>
        <dbReference type="Proteomes" id="UP000094444"/>
    </source>
</evidence>
<evidence type="ECO:0000256" key="1">
    <source>
        <dbReference type="ARBA" id="ARBA00010617"/>
    </source>
</evidence>
<comment type="caution">
    <text evidence="8">The sequence shown here is derived from an EMBL/GenBank/DDBJ whole genome shotgun (WGS) entry which is preliminary data.</text>
</comment>
<keyword evidence="5 7" id="KW-0503">Monooxygenase</keyword>
<dbReference type="InParanoid" id="A0A2P5I4K9"/>
<dbReference type="GO" id="GO:0020037">
    <property type="term" value="F:heme binding"/>
    <property type="evidence" value="ECO:0007669"/>
    <property type="project" value="InterPro"/>
</dbReference>
<dbReference type="InterPro" id="IPR050364">
    <property type="entry name" value="Cytochrome_P450_fung"/>
</dbReference>
<feature type="binding site" description="axial binding residue" evidence="6">
    <location>
        <position position="397"/>
    </location>
    <ligand>
        <name>heme</name>
        <dbReference type="ChEBI" id="CHEBI:30413"/>
    </ligand>
    <ligandPart>
        <name>Fe</name>
        <dbReference type="ChEBI" id="CHEBI:18248"/>
    </ligandPart>
</feature>
<comment type="cofactor">
    <cofactor evidence="6">
        <name>heme</name>
        <dbReference type="ChEBI" id="CHEBI:30413"/>
    </cofactor>
</comment>
<proteinExistence type="inferred from homology"/>
<keyword evidence="6 7" id="KW-0349">Heme</keyword>
<sequence>MPSKTIYVKFAEWSKQYGDIIGLKMGPRNMVIVSSPELIREMFVNRGAIYSGRPVLYVSRELPFPNQDHMFMMQNDGMLRRTRTAFKRLMGPAGLKEALSFQETLTSELVTDLSNGNESPERCIRLYMFRTAMTAILGPVADEHASQVLDEWTHIQHRLVEAVEATMSSLFELIPFLKYVPFVPGKQSPREIGVYLVNLYTDLIGRLNFHLSQAKESTSDVKYWGLIGNIIRDQEREKDDVEKRGSHFTDAQLRSMAQFVQDAATDTTLSTAMTCIMALTANQTLFRKVQEEVDTVCGRDIIPSYLEIEKLPYVKACVLEALRWRPPAPILLPHRLEQDDQIRGYHIPPDTMIMANAWAANHDPAHFDEPEVFNPDRFMDFEAYPGVYPFGIGRRSCPGDQFALNTLIIMISKLAASFDFAFDGPAPDLSVENGYDAGVVMSPRVFPVKFIQRKG</sequence>
<dbReference type="InterPro" id="IPR001128">
    <property type="entry name" value="Cyt_P450"/>
</dbReference>
<dbReference type="PANTHER" id="PTHR46300:SF2">
    <property type="entry name" value="CYTOCHROME P450 MONOOXYGENASE ALNH-RELATED"/>
    <property type="match status" value="1"/>
</dbReference>
<evidence type="ECO:0000313" key="8">
    <source>
        <dbReference type="EMBL" id="POS77477.1"/>
    </source>
</evidence>
<dbReference type="STRING" id="158607.A0A2P5I4K9"/>
<dbReference type="SUPFAM" id="SSF48264">
    <property type="entry name" value="Cytochrome P450"/>
    <property type="match status" value="1"/>
</dbReference>
<dbReference type="GO" id="GO:0005506">
    <property type="term" value="F:iron ion binding"/>
    <property type="evidence" value="ECO:0007669"/>
    <property type="project" value="InterPro"/>
</dbReference>
<dbReference type="InterPro" id="IPR036396">
    <property type="entry name" value="Cyt_P450_sf"/>
</dbReference>
<evidence type="ECO:0000256" key="2">
    <source>
        <dbReference type="ARBA" id="ARBA00022723"/>
    </source>
</evidence>
<dbReference type="InterPro" id="IPR017972">
    <property type="entry name" value="Cyt_P450_CS"/>
</dbReference>
<gene>
    <name evidence="8" type="ORF">DHEL01_v204135</name>
</gene>
<dbReference type="PANTHER" id="PTHR46300">
    <property type="entry name" value="P450, PUTATIVE (EUROFUNG)-RELATED-RELATED"/>
    <property type="match status" value="1"/>
</dbReference>